<evidence type="ECO:0000313" key="4">
    <source>
        <dbReference type="Proteomes" id="UP000184932"/>
    </source>
</evidence>
<dbReference type="InterPro" id="IPR029044">
    <property type="entry name" value="Nucleotide-diphossugar_trans"/>
</dbReference>
<dbReference type="InterPro" id="IPR048510">
    <property type="entry name" value="WsaF_N"/>
</dbReference>
<evidence type="ECO:0000259" key="2">
    <source>
        <dbReference type="Pfam" id="PF22772"/>
    </source>
</evidence>
<dbReference type="OrthoDB" id="9802649at2"/>
<dbReference type="GO" id="GO:0030247">
    <property type="term" value="F:polysaccharide binding"/>
    <property type="evidence" value="ECO:0007669"/>
    <property type="project" value="InterPro"/>
</dbReference>
<dbReference type="PANTHER" id="PTHR22916">
    <property type="entry name" value="GLYCOSYLTRANSFERASE"/>
    <property type="match status" value="1"/>
</dbReference>
<keyword evidence="4" id="KW-1185">Reference proteome</keyword>
<feature type="domain" description="WsaF N-terminal" evidence="1">
    <location>
        <begin position="426"/>
        <end position="578"/>
    </location>
</feature>
<dbReference type="Pfam" id="PF21374">
    <property type="entry name" value="WsaF_N"/>
    <property type="match status" value="1"/>
</dbReference>
<accession>A0A1N6HN27</accession>
<protein>
    <submittedName>
        <fullName evidence="3">Uncharacterized protein</fullName>
    </submittedName>
</protein>
<dbReference type="EMBL" id="FSRL01000001">
    <property type="protein sequence ID" value="SIO21089.1"/>
    <property type="molecule type" value="Genomic_DNA"/>
</dbReference>
<dbReference type="Gene3D" id="3.90.550.10">
    <property type="entry name" value="Spore Coat Polysaccharide Biosynthesis Protein SpsA, Chain A"/>
    <property type="match status" value="1"/>
</dbReference>
<dbReference type="AlphaFoldDB" id="A0A1N6HN27"/>
<organism evidence="3 4">
    <name type="scientific">Vannielia litorea</name>
    <dbReference type="NCBI Taxonomy" id="1217970"/>
    <lineage>
        <taxon>Bacteria</taxon>
        <taxon>Pseudomonadati</taxon>
        <taxon>Pseudomonadota</taxon>
        <taxon>Alphaproteobacteria</taxon>
        <taxon>Rhodobacterales</taxon>
        <taxon>Paracoccaceae</taxon>
        <taxon>Vannielia</taxon>
    </lineage>
</organism>
<dbReference type="SUPFAM" id="SSF53756">
    <property type="entry name" value="UDP-Glycosyltransferase/glycogen phosphorylase"/>
    <property type="match status" value="1"/>
</dbReference>
<dbReference type="Pfam" id="PF22772">
    <property type="entry name" value="WsaF_C"/>
    <property type="match status" value="1"/>
</dbReference>
<dbReference type="STRING" id="1217970.SAMN05444002_3527"/>
<reference evidence="4" key="1">
    <citation type="submission" date="2016-11" db="EMBL/GenBank/DDBJ databases">
        <authorList>
            <person name="Varghese N."/>
            <person name="Submissions S."/>
        </authorList>
    </citation>
    <scope>NUCLEOTIDE SEQUENCE [LARGE SCALE GENOMIC DNA]</scope>
    <source>
        <strain evidence="4">DSM 29440</strain>
    </source>
</reference>
<feature type="domain" description="WsaF C-terminal" evidence="2">
    <location>
        <begin position="620"/>
        <end position="751"/>
    </location>
</feature>
<dbReference type="PANTHER" id="PTHR22916:SF3">
    <property type="entry name" value="UDP-GLCNAC:BETAGAL BETA-1,3-N-ACETYLGLUCOSAMINYLTRANSFERASE-LIKE PROTEIN 1"/>
    <property type="match status" value="1"/>
</dbReference>
<dbReference type="GO" id="GO:0016758">
    <property type="term" value="F:hexosyltransferase activity"/>
    <property type="evidence" value="ECO:0007669"/>
    <property type="project" value="UniProtKB-ARBA"/>
</dbReference>
<dbReference type="RefSeq" id="WP_139301304.1">
    <property type="nucleotide sequence ID" value="NZ_FSRL01000001.1"/>
</dbReference>
<evidence type="ECO:0000259" key="1">
    <source>
        <dbReference type="Pfam" id="PF21374"/>
    </source>
</evidence>
<dbReference type="SUPFAM" id="SSF53448">
    <property type="entry name" value="Nucleotide-diphospho-sugar transferases"/>
    <property type="match status" value="1"/>
</dbReference>
<dbReference type="Proteomes" id="UP000184932">
    <property type="component" value="Unassembled WGS sequence"/>
</dbReference>
<sequence length="798" mass="85704">MTRALPAAEAKAPSPSPAPEIAVILAVFRPDPAQLEAQVASLAGQILRPSLLVAVIADLESGPLMAQTAARHGLRCEIVTPDRGMDAPRAFAAGLAAALPLTAPGSLIAFSDQDDTWHPARLSRGAALLADPAVSLVHSNARVVDNAGKVLHPSLFALERRLPAPGLRDLLYRNTVTGMTMLFRRELAELSLPFPGQAGVHFYHDLWLALLATATGRVVRIDEPLVDYRQHAGNAVGAVSRRRDWRLPRPSRKALHHWARRKATSYALARYLARCVQARVSEAVIGAQLGPDRADTSALRPYLRRRGLGLPHLADSLRLLLTGHADLARIAASQFIITAGRLAWSLREALGPGLLAALSAFDTRLYGLSPGIAPPEIDSAGNAVIRELALAPPPPPARRARPAATFIDARKQPSWTPRFDAPESAIVLLVPTLNPTEAFAGIATAIDIGIGLAARGHRIRMIATDLPMANPAASRAFVEGRAAGAHPGAAASITLHCGVTGDSCGRDGPKISQHRGDVFLATAWWTAHVAQSLIRTHALHHAQFHYLIQDYEPHFYAWGTTCADAEASYGMDYRPIFNTTLLRDHFAGLGLCAPDALAFRPSIEISRYASGHRAPSAAPRRLALYGRPEVERNMFPMAIEALERFTTAEHLGPDDVELLSVGLTHEPVEFSTGARLTSLGKLPWEAYPEFLLGVDLGLSLMYSPHPSHPPIEMAASGVRVVTNRFGGKDLSRLSPAIISAEPTPEALAAALCRAWVAPPVTRAMREIDLSPLGLAMPTLIDRLSADLHPLLNRRASAA</sequence>
<dbReference type="Gene3D" id="3.40.50.11090">
    <property type="match status" value="1"/>
</dbReference>
<proteinExistence type="predicted"/>
<name>A0A1N6HN27_9RHOB</name>
<gene>
    <name evidence="3" type="ORF">SAMN05444002_3527</name>
</gene>
<dbReference type="InterPro" id="IPR055050">
    <property type="entry name" value="WsaF_C"/>
</dbReference>
<dbReference type="Gene3D" id="3.40.50.2000">
    <property type="entry name" value="Glycogen Phosphorylase B"/>
    <property type="match status" value="1"/>
</dbReference>
<evidence type="ECO:0000313" key="3">
    <source>
        <dbReference type="EMBL" id="SIO21089.1"/>
    </source>
</evidence>